<keyword evidence="1" id="KW-1003">Cell membrane</keyword>
<dbReference type="Proteomes" id="UP000260812">
    <property type="component" value="Unassembled WGS sequence"/>
</dbReference>
<dbReference type="EMBL" id="QVLU01000030">
    <property type="protein sequence ID" value="RGE66257.1"/>
    <property type="molecule type" value="Genomic_DNA"/>
</dbReference>
<evidence type="ECO:0000256" key="3">
    <source>
        <dbReference type="ARBA" id="ARBA00023136"/>
    </source>
</evidence>
<feature type="chain" id="PRO_5036080154" evidence="7">
    <location>
        <begin position="22"/>
        <end position="567"/>
    </location>
</feature>
<gene>
    <name evidence="9" type="ORF">DWY69_24615</name>
    <name evidence="8" type="ORF">DXC51_26705</name>
</gene>
<evidence type="ECO:0000256" key="4">
    <source>
        <dbReference type="ARBA" id="ARBA00023139"/>
    </source>
</evidence>
<dbReference type="PANTHER" id="PTHR43649">
    <property type="entry name" value="ARABINOSE-BINDING PROTEIN-RELATED"/>
    <property type="match status" value="1"/>
</dbReference>
<dbReference type="RefSeq" id="WP_021637414.1">
    <property type="nucleotide sequence ID" value="NZ_CALBAU010000393.1"/>
</dbReference>
<dbReference type="PROSITE" id="PS51257">
    <property type="entry name" value="PROKAR_LIPOPROTEIN"/>
    <property type="match status" value="1"/>
</dbReference>
<accession>A0A3E3IGT3</accession>
<protein>
    <submittedName>
        <fullName evidence="9">Extracellular solute-binding protein</fullName>
    </submittedName>
</protein>
<dbReference type="InterPro" id="IPR006059">
    <property type="entry name" value="SBP"/>
</dbReference>
<sequence>MRKLKKATALLLCLLMTFSLAACGGGTTKETGGTGEKAENGEAQADSGSTGILTETGTYPIVKEPIELTLFCVSMPNVEDFATNDFTKFMEEKTGIKINFETGSRDDWETKLNLAFSTGDYPDMIMFASPSQAKYGVKEGILLQLDDLIEANMPNYMANMGEYIDATRQTDGHIYAICGLNECYHCMYAKKMWVNTYWLDKMGIDVPTTTDEFYDACKKFLEINPTGIAVGGAKDGWHARFEEWMTNAFILSPSKSQDYRVEVGLAPEGKIRTIANTDEYKEALKYMNSLYKLGAIYDGDFTQTEEQLRALANQEGEPVLFLPCGTISNHFDADNNNETYRHYQVMAPIAGPDGTRRATYMKYAGLGEGDFFVTDKCKYPEAALRWIDYFFTTEGALSSQYGAEEGTDWVLNPEGKKGLNGEPAMYEVLNPYSGEAQNHDWQDVQVKYFPAEFRLGESTDQNVDVGTSLGLEKLLYDATKEKMEPYAQKEGDWDVLPYLKLTDEEATKIQTIGVEVENYIEENKVAFITGRKDFDKDWDSYVKGFDNVGLPTLLEVYQTAYDRQSSK</sequence>
<keyword evidence="5" id="KW-0449">Lipoprotein</keyword>
<dbReference type="SUPFAM" id="SSF53850">
    <property type="entry name" value="Periplasmic binding protein-like II"/>
    <property type="match status" value="1"/>
</dbReference>
<comment type="caution">
    <text evidence="9">The sequence shown here is derived from an EMBL/GenBank/DDBJ whole genome shotgun (WGS) entry which is preliminary data.</text>
</comment>
<evidence type="ECO:0000313" key="10">
    <source>
        <dbReference type="Proteomes" id="UP000260812"/>
    </source>
</evidence>
<evidence type="ECO:0000256" key="7">
    <source>
        <dbReference type="SAM" id="SignalP"/>
    </source>
</evidence>
<reference evidence="9 11" key="1">
    <citation type="submission" date="2018-08" db="EMBL/GenBank/DDBJ databases">
        <title>A genome reference for cultivated species of the human gut microbiota.</title>
        <authorList>
            <person name="Zou Y."/>
            <person name="Xue W."/>
            <person name="Luo G."/>
        </authorList>
    </citation>
    <scope>NUCLEOTIDE SEQUENCE [LARGE SCALE GENOMIC DNA]</scope>
    <source>
        <strain evidence="9 11">AF26-4BH</strain>
        <strain evidence="8">TF05-5AC</strain>
    </source>
</reference>
<organism evidence="9 11">
    <name type="scientific">Eisenbergiella massiliensis</name>
    <dbReference type="NCBI Taxonomy" id="1720294"/>
    <lineage>
        <taxon>Bacteria</taxon>
        <taxon>Bacillati</taxon>
        <taxon>Bacillota</taxon>
        <taxon>Clostridia</taxon>
        <taxon>Lachnospirales</taxon>
        <taxon>Lachnospiraceae</taxon>
        <taxon>Eisenbergiella</taxon>
    </lineage>
</organism>
<evidence type="ECO:0000313" key="9">
    <source>
        <dbReference type="EMBL" id="RGE66257.1"/>
    </source>
</evidence>
<evidence type="ECO:0000256" key="6">
    <source>
        <dbReference type="SAM" id="MobiDB-lite"/>
    </source>
</evidence>
<keyword evidence="4" id="KW-0564">Palmitate</keyword>
<dbReference type="EMBL" id="QVLV01000033">
    <property type="protein sequence ID" value="RGE55933.1"/>
    <property type="molecule type" value="Genomic_DNA"/>
</dbReference>
<dbReference type="Pfam" id="PF01547">
    <property type="entry name" value="SBP_bac_1"/>
    <property type="match status" value="1"/>
</dbReference>
<name>A0A3E3IGT3_9FIRM</name>
<dbReference type="Proteomes" id="UP000261166">
    <property type="component" value="Unassembled WGS sequence"/>
</dbReference>
<evidence type="ECO:0000256" key="2">
    <source>
        <dbReference type="ARBA" id="ARBA00022729"/>
    </source>
</evidence>
<dbReference type="OrthoDB" id="2491264at2"/>
<feature type="region of interest" description="Disordered" evidence="6">
    <location>
        <begin position="29"/>
        <end position="49"/>
    </location>
</feature>
<feature type="signal peptide" evidence="7">
    <location>
        <begin position="1"/>
        <end position="21"/>
    </location>
</feature>
<dbReference type="GeneID" id="97990348"/>
<dbReference type="AlphaFoldDB" id="A0A3E3IGT3"/>
<keyword evidence="10" id="KW-1185">Reference proteome</keyword>
<evidence type="ECO:0000256" key="5">
    <source>
        <dbReference type="ARBA" id="ARBA00023288"/>
    </source>
</evidence>
<proteinExistence type="predicted"/>
<dbReference type="InterPro" id="IPR050490">
    <property type="entry name" value="Bact_solute-bd_prot1"/>
</dbReference>
<dbReference type="Gene3D" id="3.40.190.10">
    <property type="entry name" value="Periplasmic binding protein-like II"/>
    <property type="match status" value="2"/>
</dbReference>
<evidence type="ECO:0000256" key="1">
    <source>
        <dbReference type="ARBA" id="ARBA00022475"/>
    </source>
</evidence>
<dbReference type="CDD" id="cd13581">
    <property type="entry name" value="PBP2_AlgQ_like_2"/>
    <property type="match status" value="1"/>
</dbReference>
<evidence type="ECO:0000313" key="11">
    <source>
        <dbReference type="Proteomes" id="UP000261166"/>
    </source>
</evidence>
<evidence type="ECO:0000313" key="8">
    <source>
        <dbReference type="EMBL" id="RGE55933.1"/>
    </source>
</evidence>
<dbReference type="PANTHER" id="PTHR43649:SF33">
    <property type="entry name" value="POLYGALACTURONAN_RHAMNOGALACTURONAN-BINDING PROTEIN YTCQ"/>
    <property type="match status" value="1"/>
</dbReference>
<keyword evidence="3" id="KW-0472">Membrane</keyword>
<keyword evidence="2 7" id="KW-0732">Signal</keyword>